<dbReference type="AlphaFoldDB" id="A0A1J5SBW8"/>
<sequence length="502" mass="54404">MTHQRLLLVATDRLSAHRWRAGRIEVEAEFAGDAGGLEEFARYLKQQRDSTFRLLAVQAEDSFQLETLPRARGPDRNAMLARKLGQHGHGAALSLALSLGRENGGRRYERFLFAAVASGQQLDSWLSLLAAAKIRVAGLYTLPWLAASIGTEVAGAAPLFQLLALTGAGLHQIVFENGQPRLSRLMRLTTGSPQEVATAVAAESAKIYQYLLAQRTIDPGAALTTAVLLHPRDLADYRGHCADSDEIRYVFTDLCAAAKKHGLRTLPQDSCSETLFLHLMIRKPPRAQYAPAALRRCYRMWRLSLAATGAGAAILVGSALVAGAQTHEYLKLSEHIAALRVLTASDRQRFEAARRRLPPLPVDIVKLRATVDRYDRLARQAATLEPMFQRISRALAAVPGISVARIDWRANDTAIEGGPGSVVAELVARLPAELANDPRAQLDAIGRFGAALRLDRTVAVSSLALPVEIGSSHSFHGGSEPDGGTGLSPDAPQFSLRIVARR</sequence>
<evidence type="ECO:0000313" key="2">
    <source>
        <dbReference type="EMBL" id="OIR01693.1"/>
    </source>
</evidence>
<evidence type="ECO:0000256" key="1">
    <source>
        <dbReference type="SAM" id="MobiDB-lite"/>
    </source>
</evidence>
<gene>
    <name evidence="2" type="ORF">GALL_161950</name>
</gene>
<proteinExistence type="predicted"/>
<reference evidence="2" key="1">
    <citation type="submission" date="2016-10" db="EMBL/GenBank/DDBJ databases">
        <title>Sequence of Gallionella enrichment culture.</title>
        <authorList>
            <person name="Poehlein A."/>
            <person name="Muehling M."/>
            <person name="Daniel R."/>
        </authorList>
    </citation>
    <scope>NUCLEOTIDE SEQUENCE</scope>
</reference>
<name>A0A1J5SBW8_9ZZZZ</name>
<protein>
    <submittedName>
        <fullName evidence="2">Uncharacterized protein</fullName>
    </submittedName>
</protein>
<organism evidence="2">
    <name type="scientific">mine drainage metagenome</name>
    <dbReference type="NCBI Taxonomy" id="410659"/>
    <lineage>
        <taxon>unclassified sequences</taxon>
        <taxon>metagenomes</taxon>
        <taxon>ecological metagenomes</taxon>
    </lineage>
</organism>
<comment type="caution">
    <text evidence="2">The sequence shown here is derived from an EMBL/GenBank/DDBJ whole genome shotgun (WGS) entry which is preliminary data.</text>
</comment>
<feature type="region of interest" description="Disordered" evidence="1">
    <location>
        <begin position="472"/>
        <end position="491"/>
    </location>
</feature>
<accession>A0A1J5SBW8</accession>
<dbReference type="EMBL" id="MLJW01000081">
    <property type="protein sequence ID" value="OIR01693.1"/>
    <property type="molecule type" value="Genomic_DNA"/>
</dbReference>